<feature type="non-terminal residue" evidence="1">
    <location>
        <position position="1"/>
    </location>
</feature>
<sequence length="103" mass="11477">PGAERRTNANNFWATYLRDVTQALRKKPFGSTALDINLICDAKDQHSQCYVCVNTPDFPFGQMATYLAEQIDVAVEEHRSLLLMDHGSSGLTRILFGSLNTEA</sequence>
<keyword evidence="2" id="KW-1185">Reference proteome</keyword>
<proteinExistence type="predicted"/>
<reference evidence="1 2" key="1">
    <citation type="journal article" date="2016" name="Mol. Biol. Evol.">
        <title>Comparative Genomics of Early-Diverging Mushroom-Forming Fungi Provides Insights into the Origins of Lignocellulose Decay Capabilities.</title>
        <authorList>
            <person name="Nagy L.G."/>
            <person name="Riley R."/>
            <person name="Tritt A."/>
            <person name="Adam C."/>
            <person name="Daum C."/>
            <person name="Floudas D."/>
            <person name="Sun H."/>
            <person name="Yadav J.S."/>
            <person name="Pangilinan J."/>
            <person name="Larsson K.H."/>
            <person name="Matsuura K."/>
            <person name="Barry K."/>
            <person name="Labutti K."/>
            <person name="Kuo R."/>
            <person name="Ohm R.A."/>
            <person name="Bhattacharya S.S."/>
            <person name="Shirouzu T."/>
            <person name="Yoshinaga Y."/>
            <person name="Martin F.M."/>
            <person name="Grigoriev I.V."/>
            <person name="Hibbett D.S."/>
        </authorList>
    </citation>
    <scope>NUCLEOTIDE SEQUENCE [LARGE SCALE GENOMIC DNA]</scope>
    <source>
        <strain evidence="1 2">CBS 109695</strain>
    </source>
</reference>
<name>A0A167U4W8_9AGAM</name>
<accession>A0A167U4W8</accession>
<dbReference type="EMBL" id="KV418039">
    <property type="protein sequence ID" value="KZP03594.1"/>
    <property type="molecule type" value="Genomic_DNA"/>
</dbReference>
<organism evidence="1 2">
    <name type="scientific">Athelia psychrophila</name>
    <dbReference type="NCBI Taxonomy" id="1759441"/>
    <lineage>
        <taxon>Eukaryota</taxon>
        <taxon>Fungi</taxon>
        <taxon>Dikarya</taxon>
        <taxon>Basidiomycota</taxon>
        <taxon>Agaricomycotina</taxon>
        <taxon>Agaricomycetes</taxon>
        <taxon>Agaricomycetidae</taxon>
        <taxon>Atheliales</taxon>
        <taxon>Atheliaceae</taxon>
        <taxon>Athelia</taxon>
    </lineage>
</organism>
<dbReference type="AlphaFoldDB" id="A0A167U4W8"/>
<evidence type="ECO:0000313" key="2">
    <source>
        <dbReference type="Proteomes" id="UP000076532"/>
    </source>
</evidence>
<gene>
    <name evidence="1" type="ORF">FIBSPDRAFT_904912</name>
</gene>
<evidence type="ECO:0000313" key="1">
    <source>
        <dbReference type="EMBL" id="KZP03594.1"/>
    </source>
</evidence>
<protein>
    <submittedName>
        <fullName evidence="1">Uncharacterized protein</fullName>
    </submittedName>
</protein>
<dbReference type="Proteomes" id="UP000076532">
    <property type="component" value="Unassembled WGS sequence"/>
</dbReference>